<protein>
    <submittedName>
        <fullName evidence="4">Uncharacterized protein</fullName>
    </submittedName>
</protein>
<dbReference type="InterPro" id="IPR011990">
    <property type="entry name" value="TPR-like_helical_dom_sf"/>
</dbReference>
<feature type="repeat" description="TPR" evidence="3">
    <location>
        <begin position="210"/>
        <end position="243"/>
    </location>
</feature>
<organism evidence="4 5">
    <name type="scientific">Methylophilales bacterium MBRS-H7</name>
    <dbReference type="NCBI Taxonomy" id="1623450"/>
    <lineage>
        <taxon>Bacteria</taxon>
        <taxon>Pseudomonadati</taxon>
        <taxon>Pseudomonadota</taxon>
        <taxon>Betaproteobacteria</taxon>
        <taxon>Nitrosomonadales</taxon>
        <taxon>OM43 clade</taxon>
    </lineage>
</organism>
<dbReference type="EMBL" id="CP011002">
    <property type="protein sequence ID" value="AKO66160.1"/>
    <property type="molecule type" value="Genomic_DNA"/>
</dbReference>
<proteinExistence type="predicted"/>
<dbReference type="PANTHER" id="PTHR44858">
    <property type="entry name" value="TETRATRICOPEPTIDE REPEAT PROTEIN 6"/>
    <property type="match status" value="1"/>
</dbReference>
<evidence type="ECO:0000256" key="3">
    <source>
        <dbReference type="PROSITE-ProRule" id="PRU00339"/>
    </source>
</evidence>
<dbReference type="Proteomes" id="UP000066549">
    <property type="component" value="Chromosome"/>
</dbReference>
<dbReference type="PROSITE" id="PS50005">
    <property type="entry name" value="TPR"/>
    <property type="match status" value="2"/>
</dbReference>
<keyword evidence="1" id="KW-0677">Repeat</keyword>
<dbReference type="Pfam" id="PF13181">
    <property type="entry name" value="TPR_8"/>
    <property type="match status" value="1"/>
</dbReference>
<dbReference type="AlphaFoldDB" id="A0A0H4J286"/>
<sequence length="546" mass="64135">MLTAKKELLWKKINRLFKSNRFNDVISLTLENINDSLNYDNIKFINLAAEASLQTNQLELAKKFLEHSLKIDSQQYLPLYNLGVMHEIDEKFINAISYYKQSLNYNPEYFDARFNLANVLKKIQKFEDALIQTKQLIKLHKNYDSMNLHGAILLELNELDSAFKIFTELNSQYKDPNILNSIAKIYRKWGNQDKFFLTLEEAYEVDKNFPQTNHNLGNYYESKRKYMEAEKFYNSTLKFDDNPDTRISLGICQLKQQKFNIGWENYESRWKSSHLLTKFIKTRKPLWNGDQCDSILVWGEQGIGDEILYCSMLNDVSKFANKVFYSCSSKKITSILKRNFPNITILHTDDVTSDDFFDTHIPVGNLGRYLRNNPSSFKNTNYRIHPDPKNKTLIKTKFSDPMIGISWRSNDQLKNIELANFKSLINSRYKLISLQYQPTDDELKILIELGIIESKLNIYDDLESLLSLIDCCDYIVTSSNINAHFAGALNKKTFLLDKNNIELKHFHYWSSPTKNSLWYPSIEIVNQKKENNWKDEFQYIKSQIDV</sequence>
<dbReference type="PANTHER" id="PTHR44858:SF1">
    <property type="entry name" value="UDP-N-ACETYLGLUCOSAMINE--PEPTIDE N-ACETYLGLUCOSAMINYLTRANSFERASE SPINDLY-RELATED"/>
    <property type="match status" value="1"/>
</dbReference>
<reference evidence="4 5" key="1">
    <citation type="submission" date="2015-03" db="EMBL/GenBank/DDBJ databases">
        <title>Comparative analysis of the OM43 clade including a novel species from Red Sea uncovers genomic and metabolic diversity among marine methylotrophs.</title>
        <authorList>
            <person name="Jimenez-Infante F."/>
            <person name="Ngugi D.K."/>
            <person name="Vinu M."/>
            <person name="Alam I."/>
            <person name="Kamau A."/>
            <person name="Blom J."/>
            <person name="Bajic V.B."/>
            <person name="Stingl U."/>
        </authorList>
    </citation>
    <scope>NUCLEOTIDE SEQUENCE [LARGE SCALE GENOMIC DNA]</scope>
    <source>
        <strain evidence="4 5">MBRSH7</strain>
    </source>
</reference>
<keyword evidence="2 3" id="KW-0802">TPR repeat</keyword>
<gene>
    <name evidence="4" type="ORF">VI33_05595</name>
</gene>
<evidence type="ECO:0000313" key="4">
    <source>
        <dbReference type="EMBL" id="AKO66160.1"/>
    </source>
</evidence>
<feature type="repeat" description="TPR" evidence="3">
    <location>
        <begin position="76"/>
        <end position="109"/>
    </location>
</feature>
<evidence type="ECO:0000313" key="5">
    <source>
        <dbReference type="Proteomes" id="UP000066549"/>
    </source>
</evidence>
<dbReference type="InterPro" id="IPR050498">
    <property type="entry name" value="Ycf3"/>
</dbReference>
<dbReference type="OrthoDB" id="8530777at2"/>
<dbReference type="InterPro" id="IPR019734">
    <property type="entry name" value="TPR_rpt"/>
</dbReference>
<dbReference type="SUPFAM" id="SSF53756">
    <property type="entry name" value="UDP-Glycosyltransferase/glycogen phosphorylase"/>
    <property type="match status" value="1"/>
</dbReference>
<evidence type="ECO:0000256" key="2">
    <source>
        <dbReference type="ARBA" id="ARBA00022803"/>
    </source>
</evidence>
<dbReference type="SMART" id="SM00028">
    <property type="entry name" value="TPR"/>
    <property type="match status" value="5"/>
</dbReference>
<keyword evidence="5" id="KW-1185">Reference proteome</keyword>
<dbReference type="Gene3D" id="1.25.40.10">
    <property type="entry name" value="Tetratricopeptide repeat domain"/>
    <property type="match status" value="3"/>
</dbReference>
<dbReference type="SUPFAM" id="SSF48452">
    <property type="entry name" value="TPR-like"/>
    <property type="match status" value="1"/>
</dbReference>
<name>A0A0H4J286_9PROT</name>
<evidence type="ECO:0000256" key="1">
    <source>
        <dbReference type="ARBA" id="ARBA00022737"/>
    </source>
</evidence>
<accession>A0A0H4J286</accession>